<sequence>MRPVLLATATLLLASLTFQLGRRFESQAAERELVSDAASAAAVAPAADHPAAPTHSEAVPPAPKAPATRAPIERPDGLWHRKRELSAPAAATESDLDALGYSGAYEASSGLSGALTHLPDEVAPGLTLYSTGHGNSVHLIDSDGSPAHVWRLDYDELFPDPLEFPVAKEHRHFVRRAYPLSNGDLIALFEYIGIARVDRDGRRLWAHPKGYHHDFKIQEDGTIVTLGSSALFVEAAEERYSTTHFKRGIADADVVFLAPDGTETRRFSVMDALYHSDFVAFMGHLPNENADVFHANSIDVIDAAVAAHHPAFDEGDLLVSLRTPGALIAIDPETERVKWLGQGSWRMQHQATALANGNILMMDNRGGNPNAPLRFNRSRALEWNPSEQTIEWQFPPRGVDLQFYTHVLGYVERLGNGNTLITESTQGHLVEVTPSGRIAWEYRSPYRAGENEELVTTLMGARRIAREHLPFLNE</sequence>
<dbReference type="EMBL" id="CP036434">
    <property type="protein sequence ID" value="QDV09152.1"/>
    <property type="molecule type" value="Genomic_DNA"/>
</dbReference>
<dbReference type="InterPro" id="IPR053143">
    <property type="entry name" value="Arylsulfate_ST"/>
</dbReference>
<keyword evidence="3" id="KW-1185">Reference proteome</keyword>
<gene>
    <name evidence="2" type="ORF">Poly30_47090</name>
</gene>
<dbReference type="InterPro" id="IPR015943">
    <property type="entry name" value="WD40/YVTN_repeat-like_dom_sf"/>
</dbReference>
<dbReference type="SUPFAM" id="SSF50998">
    <property type="entry name" value="Quinoprotein alcohol dehydrogenase-like"/>
    <property type="match status" value="1"/>
</dbReference>
<feature type="region of interest" description="Disordered" evidence="1">
    <location>
        <begin position="40"/>
        <end position="76"/>
    </location>
</feature>
<dbReference type="Gene3D" id="2.130.10.10">
    <property type="entry name" value="YVTN repeat-like/Quinoprotein amine dehydrogenase"/>
    <property type="match status" value="1"/>
</dbReference>
<dbReference type="PANTHER" id="PTHR35340:SF5">
    <property type="entry name" value="ASST-DOMAIN-CONTAINING PROTEIN"/>
    <property type="match status" value="1"/>
</dbReference>
<proteinExistence type="predicted"/>
<evidence type="ECO:0000313" key="2">
    <source>
        <dbReference type="EMBL" id="QDV09152.1"/>
    </source>
</evidence>
<dbReference type="InterPro" id="IPR039535">
    <property type="entry name" value="ASST-like"/>
</dbReference>
<dbReference type="RefSeq" id="WP_145203052.1">
    <property type="nucleotide sequence ID" value="NZ_CP036434.1"/>
</dbReference>
<accession>A0A518EYJ0</accession>
<evidence type="ECO:0000256" key="1">
    <source>
        <dbReference type="SAM" id="MobiDB-lite"/>
    </source>
</evidence>
<feature type="compositionally biased region" description="Low complexity" evidence="1">
    <location>
        <begin position="40"/>
        <end position="52"/>
    </location>
</feature>
<protein>
    <submittedName>
        <fullName evidence="2">Arylsulfotransferase (ASST)</fullName>
    </submittedName>
</protein>
<name>A0A518EYJ0_9BACT</name>
<dbReference type="Proteomes" id="UP000320390">
    <property type="component" value="Chromosome"/>
</dbReference>
<dbReference type="Pfam" id="PF14269">
    <property type="entry name" value="Arylsulfotran_2"/>
    <property type="match status" value="1"/>
</dbReference>
<dbReference type="GO" id="GO:0016740">
    <property type="term" value="F:transferase activity"/>
    <property type="evidence" value="ECO:0007669"/>
    <property type="project" value="UniProtKB-KW"/>
</dbReference>
<dbReference type="AlphaFoldDB" id="A0A518EYJ0"/>
<keyword evidence="2" id="KW-0808">Transferase</keyword>
<organism evidence="2 3">
    <name type="scientific">Saltatorellus ferox</name>
    <dbReference type="NCBI Taxonomy" id="2528018"/>
    <lineage>
        <taxon>Bacteria</taxon>
        <taxon>Pseudomonadati</taxon>
        <taxon>Planctomycetota</taxon>
        <taxon>Planctomycetia</taxon>
        <taxon>Planctomycetia incertae sedis</taxon>
        <taxon>Saltatorellus</taxon>
    </lineage>
</organism>
<reference evidence="2 3" key="1">
    <citation type="submission" date="2019-02" db="EMBL/GenBank/DDBJ databases">
        <title>Deep-cultivation of Planctomycetes and their phenomic and genomic characterization uncovers novel biology.</title>
        <authorList>
            <person name="Wiegand S."/>
            <person name="Jogler M."/>
            <person name="Boedeker C."/>
            <person name="Pinto D."/>
            <person name="Vollmers J."/>
            <person name="Rivas-Marin E."/>
            <person name="Kohn T."/>
            <person name="Peeters S.H."/>
            <person name="Heuer A."/>
            <person name="Rast P."/>
            <person name="Oberbeckmann S."/>
            <person name="Bunk B."/>
            <person name="Jeske O."/>
            <person name="Meyerdierks A."/>
            <person name="Storesund J.E."/>
            <person name="Kallscheuer N."/>
            <person name="Luecker S."/>
            <person name="Lage O.M."/>
            <person name="Pohl T."/>
            <person name="Merkel B.J."/>
            <person name="Hornburger P."/>
            <person name="Mueller R.-W."/>
            <person name="Bruemmer F."/>
            <person name="Labrenz M."/>
            <person name="Spormann A.M."/>
            <person name="Op den Camp H."/>
            <person name="Overmann J."/>
            <person name="Amann R."/>
            <person name="Jetten M.S.M."/>
            <person name="Mascher T."/>
            <person name="Medema M.H."/>
            <person name="Devos D.P."/>
            <person name="Kaster A.-K."/>
            <person name="Ovreas L."/>
            <person name="Rohde M."/>
            <person name="Galperin M.Y."/>
            <person name="Jogler C."/>
        </authorList>
    </citation>
    <scope>NUCLEOTIDE SEQUENCE [LARGE SCALE GENOMIC DNA]</scope>
    <source>
        <strain evidence="2 3">Poly30</strain>
    </source>
</reference>
<dbReference type="OrthoDB" id="264813at2"/>
<dbReference type="InterPro" id="IPR011047">
    <property type="entry name" value="Quinoprotein_ADH-like_sf"/>
</dbReference>
<evidence type="ECO:0000313" key="3">
    <source>
        <dbReference type="Proteomes" id="UP000320390"/>
    </source>
</evidence>
<dbReference type="PANTHER" id="PTHR35340">
    <property type="entry name" value="PQQ ENZYME REPEAT PROTEIN-RELATED"/>
    <property type="match status" value="1"/>
</dbReference>